<reference evidence="2 3" key="1">
    <citation type="journal article" date="2015" name="Microbes Environ.">
        <title>Distribution and evolution of nitrogen fixation genes in the phylum bacteroidetes.</title>
        <authorList>
            <person name="Inoue J."/>
            <person name="Oshima K."/>
            <person name="Suda W."/>
            <person name="Sakamoto M."/>
            <person name="Iino T."/>
            <person name="Noda S."/>
            <person name="Hongoh Y."/>
            <person name="Hattori M."/>
            <person name="Ohkuma M."/>
        </authorList>
    </citation>
    <scope>NUCLEOTIDE SEQUENCE [LARGE SCALE GENOMIC DNA]</scope>
    <source>
        <strain evidence="2">JCM 15548</strain>
    </source>
</reference>
<accession>A0A0E9LSU7</accession>
<evidence type="ECO:0000313" key="2">
    <source>
        <dbReference type="EMBL" id="GAO27905.1"/>
    </source>
</evidence>
<name>A0A0E9LSU7_9BACT</name>
<evidence type="ECO:0000259" key="1">
    <source>
        <dbReference type="Pfam" id="PF18765"/>
    </source>
</evidence>
<sequence length="94" mass="10548">MDLILKALKRFPEIETAILFGSRAMGNYRPGSDIDLAIKGSQINQATCSELSGLLNEELPLAWYFDIIPFDTIKNSSLMDHINRVGIEIYTNTN</sequence>
<dbReference type="InterPro" id="IPR041633">
    <property type="entry name" value="Polbeta"/>
</dbReference>
<dbReference type="AlphaFoldDB" id="A0A0E9LSU7"/>
<dbReference type="CDD" id="cd05403">
    <property type="entry name" value="NT_KNTase_like"/>
    <property type="match status" value="1"/>
</dbReference>
<evidence type="ECO:0000313" key="3">
    <source>
        <dbReference type="Proteomes" id="UP000032900"/>
    </source>
</evidence>
<feature type="domain" description="Polymerase beta nucleotidyltransferase" evidence="1">
    <location>
        <begin position="4"/>
        <end position="92"/>
    </location>
</feature>
<organism evidence="2 3">
    <name type="scientific">Geofilum rubicundum JCM 15548</name>
    <dbReference type="NCBI Taxonomy" id="1236989"/>
    <lineage>
        <taxon>Bacteria</taxon>
        <taxon>Pseudomonadati</taxon>
        <taxon>Bacteroidota</taxon>
        <taxon>Bacteroidia</taxon>
        <taxon>Marinilabiliales</taxon>
        <taxon>Marinilabiliaceae</taxon>
        <taxon>Geofilum</taxon>
    </lineage>
</organism>
<comment type="caution">
    <text evidence="2">The sequence shown here is derived from an EMBL/GenBank/DDBJ whole genome shotgun (WGS) entry which is preliminary data.</text>
</comment>
<proteinExistence type="predicted"/>
<dbReference type="Proteomes" id="UP000032900">
    <property type="component" value="Unassembled WGS sequence"/>
</dbReference>
<dbReference type="Pfam" id="PF18765">
    <property type="entry name" value="Polbeta"/>
    <property type="match status" value="1"/>
</dbReference>
<dbReference type="STRING" id="1236989.JCM15548_14776"/>
<keyword evidence="3" id="KW-1185">Reference proteome</keyword>
<dbReference type="Gene3D" id="3.30.460.10">
    <property type="entry name" value="Beta Polymerase, domain 2"/>
    <property type="match status" value="1"/>
</dbReference>
<gene>
    <name evidence="2" type="ORF">JCM15548_14776</name>
</gene>
<dbReference type="EMBL" id="BAZW01000143">
    <property type="protein sequence ID" value="GAO27905.1"/>
    <property type="molecule type" value="Genomic_DNA"/>
</dbReference>
<dbReference type="InterPro" id="IPR043519">
    <property type="entry name" value="NT_sf"/>
</dbReference>
<dbReference type="SUPFAM" id="SSF81301">
    <property type="entry name" value="Nucleotidyltransferase"/>
    <property type="match status" value="1"/>
</dbReference>
<protein>
    <submittedName>
        <fullName evidence="2">DNA polymerase, beta-like region</fullName>
    </submittedName>
</protein>